<evidence type="ECO:0000313" key="6">
    <source>
        <dbReference type="Proteomes" id="UP000505210"/>
    </source>
</evidence>
<feature type="repeat" description="TPR" evidence="3">
    <location>
        <begin position="189"/>
        <end position="222"/>
    </location>
</feature>
<dbReference type="AlphaFoldDB" id="A0A6M8B5Y6"/>
<dbReference type="KEGG" id="theu:HPC62_06510"/>
<keyword evidence="6" id="KW-1185">Reference proteome</keyword>
<dbReference type="InterPro" id="IPR011990">
    <property type="entry name" value="TPR-like_helical_dom_sf"/>
</dbReference>
<evidence type="ECO:0000256" key="1">
    <source>
        <dbReference type="ARBA" id="ARBA00022737"/>
    </source>
</evidence>
<keyword evidence="2 3" id="KW-0802">TPR repeat</keyword>
<dbReference type="InterPro" id="IPR019734">
    <property type="entry name" value="TPR_rpt"/>
</dbReference>
<feature type="compositionally biased region" description="Low complexity" evidence="4">
    <location>
        <begin position="38"/>
        <end position="54"/>
    </location>
</feature>
<evidence type="ECO:0000256" key="3">
    <source>
        <dbReference type="PROSITE-ProRule" id="PRU00339"/>
    </source>
</evidence>
<name>A0A6M8B5Y6_9CYAN</name>
<evidence type="ECO:0000256" key="2">
    <source>
        <dbReference type="ARBA" id="ARBA00022803"/>
    </source>
</evidence>
<dbReference type="SMART" id="SM00028">
    <property type="entry name" value="TPR"/>
    <property type="match status" value="3"/>
</dbReference>
<dbReference type="PROSITE" id="PS50005">
    <property type="entry name" value="TPR"/>
    <property type="match status" value="1"/>
</dbReference>
<dbReference type="SUPFAM" id="SSF48452">
    <property type="entry name" value="TPR-like"/>
    <property type="match status" value="1"/>
</dbReference>
<dbReference type="Gene3D" id="1.25.40.10">
    <property type="entry name" value="Tetratricopeptide repeat domain"/>
    <property type="match status" value="2"/>
</dbReference>
<feature type="compositionally biased region" description="Low complexity" evidence="4">
    <location>
        <begin position="284"/>
        <end position="312"/>
    </location>
</feature>
<dbReference type="PANTHER" id="PTHR45586">
    <property type="entry name" value="TPR REPEAT-CONTAINING PROTEIN PA4667"/>
    <property type="match status" value="1"/>
</dbReference>
<accession>A0A6M8B5Y6</accession>
<gene>
    <name evidence="5" type="ORF">HPC62_06510</name>
</gene>
<reference evidence="5 6" key="1">
    <citation type="submission" date="2020-05" db="EMBL/GenBank/DDBJ databases">
        <title>Complete genome sequence of of a novel Thermoleptolyngbya strain isolated from hot springs of Ganzi, Sichuan China.</title>
        <authorList>
            <person name="Tang J."/>
            <person name="Daroch M."/>
            <person name="Li L."/>
            <person name="Waleron K."/>
            <person name="Waleron M."/>
            <person name="Waleron M."/>
        </authorList>
    </citation>
    <scope>NUCLEOTIDE SEQUENCE [LARGE SCALE GENOMIC DNA]</scope>
    <source>
        <strain evidence="5 6">PKUAC-SCTA183</strain>
    </source>
</reference>
<dbReference type="Pfam" id="PF13429">
    <property type="entry name" value="TPR_15"/>
    <property type="match status" value="1"/>
</dbReference>
<dbReference type="PANTHER" id="PTHR45586:SF1">
    <property type="entry name" value="LIPOPOLYSACCHARIDE ASSEMBLY PROTEIN B"/>
    <property type="match status" value="1"/>
</dbReference>
<sequence>MFDKRNRWIVNGVMAIAAFAFLALLFLPFMTALRSGVASSGASPSATPGASPASQQAELADQARGYELVLQREPDNQTALRGLLETRIRQGDVQGAIEPLEKLAKLNPDQSDYTVLLAQAKQRVGDREGAAQAYRSILETQPGNINALQGFVDLMLEQQRPEAAVSLLQDTLRTADERNRVAPGSVDVVSVQLLLGRVYAQQGRTQEAIALYDQSIEQNALDFRPVLGKALVLQAAGRTEESKPLFDSAAALAPAQYKDQINQLASGGQGQTAASPLESSPSDAPTGTTPLPSPTALPAGSPAAESSPSSPSRVTGNP</sequence>
<evidence type="ECO:0000256" key="4">
    <source>
        <dbReference type="SAM" id="MobiDB-lite"/>
    </source>
</evidence>
<protein>
    <submittedName>
        <fullName evidence="5">Tetratricopeptide repeat protein</fullName>
    </submittedName>
</protein>
<dbReference type="Proteomes" id="UP000505210">
    <property type="component" value="Chromosome"/>
</dbReference>
<organism evidence="5 6">
    <name type="scientific">Thermoleptolyngbya sichuanensis A183</name>
    <dbReference type="NCBI Taxonomy" id="2737172"/>
    <lineage>
        <taxon>Bacteria</taxon>
        <taxon>Bacillati</taxon>
        <taxon>Cyanobacteriota</taxon>
        <taxon>Cyanophyceae</taxon>
        <taxon>Oculatellales</taxon>
        <taxon>Oculatellaceae</taxon>
        <taxon>Thermoleptolyngbya</taxon>
        <taxon>Thermoleptolyngbya sichuanensis</taxon>
    </lineage>
</organism>
<dbReference type="EMBL" id="CP053661">
    <property type="protein sequence ID" value="QKD81898.1"/>
    <property type="molecule type" value="Genomic_DNA"/>
</dbReference>
<feature type="compositionally biased region" description="Polar residues" evidence="4">
    <location>
        <begin position="263"/>
        <end position="283"/>
    </location>
</feature>
<evidence type="ECO:0000313" key="5">
    <source>
        <dbReference type="EMBL" id="QKD81898.1"/>
    </source>
</evidence>
<proteinExistence type="predicted"/>
<dbReference type="RefSeq" id="WP_172354284.1">
    <property type="nucleotide sequence ID" value="NZ_CP053661.1"/>
</dbReference>
<dbReference type="InterPro" id="IPR051012">
    <property type="entry name" value="CellSynth/LPSAsmb/PSIAsmb"/>
</dbReference>
<feature type="region of interest" description="Disordered" evidence="4">
    <location>
        <begin position="38"/>
        <end position="57"/>
    </location>
</feature>
<keyword evidence="1" id="KW-0677">Repeat</keyword>
<feature type="region of interest" description="Disordered" evidence="4">
    <location>
        <begin position="263"/>
        <end position="318"/>
    </location>
</feature>